<evidence type="ECO:0000256" key="12">
    <source>
        <dbReference type="ARBA" id="ARBA00023136"/>
    </source>
</evidence>
<keyword evidence="13" id="KW-0594">Phospholipid biosynthesis</keyword>
<dbReference type="Pfam" id="PF01219">
    <property type="entry name" value="DAGK_prokar"/>
    <property type="match status" value="1"/>
</dbReference>
<feature type="binding site" evidence="17">
    <location>
        <position position="28"/>
    </location>
    <ligand>
        <name>ATP</name>
        <dbReference type="ChEBI" id="CHEBI:30616"/>
    </ligand>
</feature>
<feature type="binding site" evidence="18">
    <location>
        <position position="76"/>
    </location>
    <ligand>
        <name>a divalent metal cation</name>
        <dbReference type="ChEBI" id="CHEBI:60240"/>
    </ligand>
</feature>
<keyword evidence="7 17" id="KW-0547">Nucleotide-binding</keyword>
<dbReference type="InterPro" id="IPR000829">
    <property type="entry name" value="DAGK"/>
</dbReference>
<keyword evidence="9 17" id="KW-0067">ATP-binding</keyword>
<comment type="subcellular location">
    <subcellularLocation>
        <location evidence="1">Cell membrane</location>
        <topology evidence="1">Multi-pass membrane protein</topology>
    </subcellularLocation>
</comment>
<accession>A0A4Q8QL55</accession>
<dbReference type="PANTHER" id="PTHR34299">
    <property type="entry name" value="DIACYLGLYCEROL KINASE"/>
    <property type="match status" value="1"/>
</dbReference>
<evidence type="ECO:0000256" key="7">
    <source>
        <dbReference type="ARBA" id="ARBA00022741"/>
    </source>
</evidence>
<evidence type="ECO:0000256" key="5">
    <source>
        <dbReference type="ARBA" id="ARBA00022679"/>
    </source>
</evidence>
<keyword evidence="21" id="KW-1185">Reference proteome</keyword>
<evidence type="ECO:0000313" key="21">
    <source>
        <dbReference type="Proteomes" id="UP000291981"/>
    </source>
</evidence>
<evidence type="ECO:0000256" key="6">
    <source>
        <dbReference type="ARBA" id="ARBA00022692"/>
    </source>
</evidence>
<feature type="binding site" evidence="17">
    <location>
        <position position="16"/>
    </location>
    <ligand>
        <name>ATP</name>
        <dbReference type="ChEBI" id="CHEBI:30616"/>
    </ligand>
</feature>
<evidence type="ECO:0000256" key="17">
    <source>
        <dbReference type="PIRSR" id="PIRSR600829-3"/>
    </source>
</evidence>
<keyword evidence="11" id="KW-0443">Lipid metabolism</keyword>
<keyword evidence="14" id="KW-1208">Phospholipid metabolism</keyword>
<dbReference type="OrthoDB" id="1493837at2"/>
<evidence type="ECO:0000256" key="18">
    <source>
        <dbReference type="PIRSR" id="PIRSR600829-4"/>
    </source>
</evidence>
<keyword evidence="10 19" id="KW-1133">Transmembrane helix</keyword>
<evidence type="ECO:0000256" key="14">
    <source>
        <dbReference type="ARBA" id="ARBA00023264"/>
    </source>
</evidence>
<dbReference type="CDD" id="cd14265">
    <property type="entry name" value="UDPK_IM_like"/>
    <property type="match status" value="1"/>
</dbReference>
<evidence type="ECO:0000256" key="11">
    <source>
        <dbReference type="ARBA" id="ARBA00023098"/>
    </source>
</evidence>
<comment type="similarity">
    <text evidence="2">Belongs to the bacterial diacylglycerol kinase family.</text>
</comment>
<dbReference type="GO" id="GO:0008654">
    <property type="term" value="P:phospholipid biosynthetic process"/>
    <property type="evidence" value="ECO:0007669"/>
    <property type="project" value="UniProtKB-KW"/>
</dbReference>
<feature type="binding site" evidence="16">
    <location>
        <position position="69"/>
    </location>
    <ligand>
        <name>substrate</name>
    </ligand>
</feature>
<comment type="caution">
    <text evidence="20">The sequence shown here is derived from an EMBL/GenBank/DDBJ whole genome shotgun (WGS) entry which is preliminary data.</text>
</comment>
<dbReference type="GO" id="GO:0005886">
    <property type="term" value="C:plasma membrane"/>
    <property type="evidence" value="ECO:0007669"/>
    <property type="project" value="UniProtKB-SubCell"/>
</dbReference>
<keyword evidence="6 19" id="KW-0812">Transmembrane</keyword>
<feature type="transmembrane region" description="Helical" evidence="19">
    <location>
        <begin position="21"/>
        <end position="43"/>
    </location>
</feature>
<dbReference type="GO" id="GO:0016301">
    <property type="term" value="F:kinase activity"/>
    <property type="evidence" value="ECO:0007669"/>
    <property type="project" value="UniProtKB-KW"/>
</dbReference>
<protein>
    <submittedName>
        <fullName evidence="20">Diacylglycerol kinase family protein</fullName>
    </submittedName>
</protein>
<keyword evidence="4" id="KW-0444">Lipid biosynthesis</keyword>
<evidence type="ECO:0000256" key="19">
    <source>
        <dbReference type="SAM" id="Phobius"/>
    </source>
</evidence>
<dbReference type="EMBL" id="SGIU01000001">
    <property type="protein sequence ID" value="TAI48976.1"/>
    <property type="molecule type" value="Genomic_DNA"/>
</dbReference>
<dbReference type="Proteomes" id="UP000291981">
    <property type="component" value="Unassembled WGS sequence"/>
</dbReference>
<dbReference type="InterPro" id="IPR033717">
    <property type="entry name" value="UDPK"/>
</dbReference>
<evidence type="ECO:0000256" key="10">
    <source>
        <dbReference type="ARBA" id="ARBA00022989"/>
    </source>
</evidence>
<dbReference type="InterPro" id="IPR036945">
    <property type="entry name" value="DAGK_sf"/>
</dbReference>
<keyword evidence="18" id="KW-0479">Metal-binding</keyword>
<dbReference type="PANTHER" id="PTHR34299:SF1">
    <property type="entry name" value="DIACYLGLYCEROL KINASE"/>
    <property type="match status" value="1"/>
</dbReference>
<sequence length="121" mass="13384">MPKEPFFLNRIKSVGYAFKGLFLLLWTEASIKIQFFIALFVTGAGFYFDISATEWAIQLLAIGLVMGIEGLNTAIEKLADYIQPEHDKKIGFIKDISAGAVMIVSILATIVGLIIYVPKLI</sequence>
<dbReference type="RefSeq" id="WP_130609999.1">
    <property type="nucleotide sequence ID" value="NZ_SGIU01000001.1"/>
</dbReference>
<keyword evidence="18" id="KW-0460">Magnesium</keyword>
<keyword evidence="3" id="KW-1003">Cell membrane</keyword>
<feature type="binding site" evidence="16">
    <location>
        <position position="10"/>
    </location>
    <ligand>
        <name>substrate</name>
    </ligand>
</feature>
<gene>
    <name evidence="20" type="ORF">EW142_04045</name>
</gene>
<feature type="binding site" evidence="18">
    <location>
        <position position="28"/>
    </location>
    <ligand>
        <name>a divalent metal cation</name>
        <dbReference type="ChEBI" id="CHEBI:60240"/>
    </ligand>
</feature>
<keyword evidence="5" id="KW-0808">Transferase</keyword>
<feature type="binding site" evidence="17">
    <location>
        <position position="10"/>
    </location>
    <ligand>
        <name>ATP</name>
        <dbReference type="ChEBI" id="CHEBI:30616"/>
    </ligand>
</feature>
<dbReference type="GO" id="GO:0046872">
    <property type="term" value="F:metal ion binding"/>
    <property type="evidence" value="ECO:0007669"/>
    <property type="project" value="UniProtKB-KW"/>
</dbReference>
<feature type="active site" description="Proton acceptor" evidence="15">
    <location>
        <position position="69"/>
    </location>
</feature>
<evidence type="ECO:0000256" key="1">
    <source>
        <dbReference type="ARBA" id="ARBA00004651"/>
    </source>
</evidence>
<feature type="binding site" evidence="17">
    <location>
        <position position="76"/>
    </location>
    <ligand>
        <name>ATP</name>
        <dbReference type="ChEBI" id="CHEBI:30616"/>
    </ligand>
</feature>
<feature type="transmembrane region" description="Helical" evidence="19">
    <location>
        <begin position="96"/>
        <end position="117"/>
    </location>
</feature>
<proteinExistence type="inferred from homology"/>
<dbReference type="GO" id="GO:0005524">
    <property type="term" value="F:ATP binding"/>
    <property type="evidence" value="ECO:0007669"/>
    <property type="project" value="UniProtKB-KW"/>
</dbReference>
<evidence type="ECO:0000256" key="8">
    <source>
        <dbReference type="ARBA" id="ARBA00022777"/>
    </source>
</evidence>
<evidence type="ECO:0000256" key="2">
    <source>
        <dbReference type="ARBA" id="ARBA00005967"/>
    </source>
</evidence>
<evidence type="ECO:0000256" key="16">
    <source>
        <dbReference type="PIRSR" id="PIRSR600829-2"/>
    </source>
</evidence>
<evidence type="ECO:0000313" key="20">
    <source>
        <dbReference type="EMBL" id="TAI48976.1"/>
    </source>
</evidence>
<comment type="cofactor">
    <cofactor evidence="18">
        <name>Mg(2+)</name>
        <dbReference type="ChEBI" id="CHEBI:18420"/>
    </cofactor>
    <text evidence="18">Mn(2+), Zn(2+), Cd(2+) and Co(2+) support activity to lesser extents.</text>
</comment>
<evidence type="ECO:0000256" key="13">
    <source>
        <dbReference type="ARBA" id="ARBA00023209"/>
    </source>
</evidence>
<evidence type="ECO:0000256" key="4">
    <source>
        <dbReference type="ARBA" id="ARBA00022516"/>
    </source>
</evidence>
<name>A0A4Q8QL55_9FLAO</name>
<evidence type="ECO:0000256" key="9">
    <source>
        <dbReference type="ARBA" id="ARBA00022840"/>
    </source>
</evidence>
<keyword evidence="12 19" id="KW-0472">Membrane</keyword>
<dbReference type="AlphaFoldDB" id="A0A4Q8QL55"/>
<feature type="transmembrane region" description="Helical" evidence="19">
    <location>
        <begin position="55"/>
        <end position="75"/>
    </location>
</feature>
<reference evidence="20 21" key="1">
    <citation type="submission" date="2019-02" db="EMBL/GenBank/DDBJ databases">
        <title>Draft genome sequence of Muricauda sp. 176CP4-71.</title>
        <authorList>
            <person name="Park J.-S."/>
        </authorList>
    </citation>
    <scope>NUCLEOTIDE SEQUENCE [LARGE SCALE GENOMIC DNA]</scope>
    <source>
        <strain evidence="20 21">176CP4-71</strain>
    </source>
</reference>
<evidence type="ECO:0000256" key="15">
    <source>
        <dbReference type="PIRSR" id="PIRSR600829-1"/>
    </source>
</evidence>
<feature type="binding site" evidence="17">
    <location>
        <begin position="94"/>
        <end position="95"/>
    </location>
    <ligand>
        <name>ATP</name>
        <dbReference type="ChEBI" id="CHEBI:30616"/>
    </ligand>
</feature>
<dbReference type="Gene3D" id="1.10.287.3610">
    <property type="match status" value="1"/>
</dbReference>
<keyword evidence="8 20" id="KW-0418">Kinase</keyword>
<organism evidence="20 21">
    <name type="scientific">Flagellimonas allohymeniacidonis</name>
    <dbReference type="NCBI Taxonomy" id="2517819"/>
    <lineage>
        <taxon>Bacteria</taxon>
        <taxon>Pseudomonadati</taxon>
        <taxon>Bacteroidota</taxon>
        <taxon>Flavobacteriia</taxon>
        <taxon>Flavobacteriales</taxon>
        <taxon>Flavobacteriaceae</taxon>
        <taxon>Flagellimonas</taxon>
    </lineage>
</organism>
<evidence type="ECO:0000256" key="3">
    <source>
        <dbReference type="ARBA" id="ARBA00022475"/>
    </source>
</evidence>